<evidence type="ECO:0000259" key="7">
    <source>
        <dbReference type="Pfam" id="PF16901"/>
    </source>
</evidence>
<proteinExistence type="inferred from homology"/>
<dbReference type="Pfam" id="PF01266">
    <property type="entry name" value="DAO"/>
    <property type="match status" value="1"/>
</dbReference>
<feature type="domain" description="Alpha-glycerophosphate oxidase C-terminal" evidence="7">
    <location>
        <begin position="437"/>
        <end position="497"/>
    </location>
</feature>
<evidence type="ECO:0000313" key="9">
    <source>
        <dbReference type="Proteomes" id="UP001556196"/>
    </source>
</evidence>
<dbReference type="Pfam" id="PF16901">
    <property type="entry name" value="DAO_C"/>
    <property type="match status" value="1"/>
</dbReference>
<evidence type="ECO:0000256" key="3">
    <source>
        <dbReference type="ARBA" id="ARBA00022630"/>
    </source>
</evidence>
<evidence type="ECO:0000256" key="1">
    <source>
        <dbReference type="ARBA" id="ARBA00001974"/>
    </source>
</evidence>
<dbReference type="InterPro" id="IPR038299">
    <property type="entry name" value="DAO_C_sf"/>
</dbReference>
<dbReference type="EMBL" id="JBFOCI010000003">
    <property type="protein sequence ID" value="MEW9806508.1"/>
    <property type="molecule type" value="Genomic_DNA"/>
</dbReference>
<dbReference type="InterPro" id="IPR000447">
    <property type="entry name" value="G3P_DH_FAD-dep"/>
</dbReference>
<evidence type="ECO:0000256" key="5">
    <source>
        <dbReference type="ARBA" id="ARBA00023002"/>
    </source>
</evidence>
<evidence type="ECO:0000313" key="8">
    <source>
        <dbReference type="EMBL" id="MEW9806508.1"/>
    </source>
</evidence>
<keyword evidence="3" id="KW-0285">Flavoprotein</keyword>
<protein>
    <submittedName>
        <fullName evidence="8">FAD-dependent oxidoreductase</fullName>
    </submittedName>
</protein>
<evidence type="ECO:0000256" key="4">
    <source>
        <dbReference type="ARBA" id="ARBA00022827"/>
    </source>
</evidence>
<dbReference type="Gene3D" id="3.50.50.60">
    <property type="entry name" value="FAD/NAD(P)-binding domain"/>
    <property type="match status" value="1"/>
</dbReference>
<dbReference type="InterPro" id="IPR006076">
    <property type="entry name" value="FAD-dep_OxRdtase"/>
</dbReference>
<dbReference type="Gene3D" id="1.10.8.870">
    <property type="entry name" value="Alpha-glycerophosphate oxidase, cap domain"/>
    <property type="match status" value="1"/>
</dbReference>
<reference evidence="8 9" key="1">
    <citation type="submission" date="2024-06" db="EMBL/GenBank/DDBJ databases">
        <authorList>
            <person name="Tuo L."/>
        </authorList>
    </citation>
    <scope>NUCLEOTIDE SEQUENCE [LARGE SCALE GENOMIC DNA]</scope>
    <source>
        <strain evidence="8 9">ZMM04-5</strain>
    </source>
</reference>
<dbReference type="Gene3D" id="3.30.9.10">
    <property type="entry name" value="D-Amino Acid Oxidase, subunit A, domain 2"/>
    <property type="match status" value="1"/>
</dbReference>
<keyword evidence="5" id="KW-0560">Oxidoreductase</keyword>
<keyword evidence="9" id="KW-1185">Reference proteome</keyword>
<dbReference type="PRINTS" id="PR01001">
    <property type="entry name" value="FADG3PDH"/>
</dbReference>
<keyword evidence="4" id="KW-0274">FAD</keyword>
<dbReference type="PANTHER" id="PTHR11985">
    <property type="entry name" value="GLYCEROL-3-PHOSPHATE DEHYDROGENASE"/>
    <property type="match status" value="1"/>
</dbReference>
<dbReference type="Proteomes" id="UP001556196">
    <property type="component" value="Unassembled WGS sequence"/>
</dbReference>
<dbReference type="RefSeq" id="WP_367723643.1">
    <property type="nucleotide sequence ID" value="NZ_JBFOCI010000003.1"/>
</dbReference>
<dbReference type="InterPro" id="IPR031656">
    <property type="entry name" value="DAO_C"/>
</dbReference>
<organism evidence="8 9">
    <name type="scientific">Mesorhizobium marinum</name>
    <dbReference type="NCBI Taxonomy" id="3228790"/>
    <lineage>
        <taxon>Bacteria</taxon>
        <taxon>Pseudomonadati</taxon>
        <taxon>Pseudomonadota</taxon>
        <taxon>Alphaproteobacteria</taxon>
        <taxon>Hyphomicrobiales</taxon>
        <taxon>Phyllobacteriaceae</taxon>
        <taxon>Mesorhizobium</taxon>
    </lineage>
</organism>
<dbReference type="PANTHER" id="PTHR11985:SF15">
    <property type="entry name" value="GLYCEROL-3-PHOSPHATE DEHYDROGENASE, MITOCHONDRIAL"/>
    <property type="match status" value="1"/>
</dbReference>
<gene>
    <name evidence="8" type="ORF">ABUE31_10990</name>
</gene>
<evidence type="ECO:0000256" key="2">
    <source>
        <dbReference type="ARBA" id="ARBA00007330"/>
    </source>
</evidence>
<feature type="domain" description="FAD dependent oxidoreductase" evidence="6">
    <location>
        <begin position="14"/>
        <end position="363"/>
    </location>
</feature>
<comment type="caution">
    <text evidence="8">The sequence shown here is derived from an EMBL/GenBank/DDBJ whole genome shotgun (WGS) entry which is preliminary data.</text>
</comment>
<name>A0ABV3R160_9HYPH</name>
<dbReference type="SUPFAM" id="SSF51905">
    <property type="entry name" value="FAD/NAD(P)-binding domain"/>
    <property type="match status" value="1"/>
</dbReference>
<accession>A0ABV3R160</accession>
<comment type="similarity">
    <text evidence="2">Belongs to the FAD-dependent glycerol-3-phosphate dehydrogenase family.</text>
</comment>
<comment type="cofactor">
    <cofactor evidence="1">
        <name>FAD</name>
        <dbReference type="ChEBI" id="CHEBI:57692"/>
    </cofactor>
</comment>
<evidence type="ECO:0000259" key="6">
    <source>
        <dbReference type="Pfam" id="PF01266"/>
    </source>
</evidence>
<sequence>MRKDLRTIDGRTYDVVVIGGGISGASSAQHLAAAGYSVLLVEKDDFASAATSRSGRLLHCGLRYLAPTYSLLEFARDPKRFLASLGSAYRSIVASTEFRRTTPELARPMTLVFAITRTMPYRGWHVKAGARLLEWANRGKQKLKVEIHSADQAASKVPFVGWLRDREAIESVVTFEDHHFNWPERVCIDAVLDADRLGATVLNYTEATGLRQQPNRSWDVDLKDGVSGVAASVNGRVLLNMAGPWIDRVNQTVADGRPVPRKVIGVKGTHFLVRLPEQCRGHGIMGTNREGEAITCMPWGDLHYVGPTETPYEGSLDDVRPTEEEVGFLLDEVNHFMPGIGLSRGDVLQAWAGVRPITYDPAFPKGRRIPFSVFQDLGRDGLPNVLTTTWAAIMFHRSAAREVVEAVRKRLAPSGPPKPASFAARRFPDNQNSPPLLPHYPEVTIADIVHSAKREQPRHLVDILFRRTSAGWNAAIPPEAVRRAAEAVAPVLGWDDDAIEREIDAFVAYQARYHMQAGEGDWRS</sequence>
<dbReference type="InterPro" id="IPR036188">
    <property type="entry name" value="FAD/NAD-bd_sf"/>
</dbReference>